<gene>
    <name evidence="8" type="ORF">PTI45_02647</name>
</gene>
<evidence type="ECO:0000313" key="8">
    <source>
        <dbReference type="EMBL" id="ODP28009.1"/>
    </source>
</evidence>
<dbReference type="EMBL" id="MDER01000044">
    <property type="protein sequence ID" value="ODP28009.1"/>
    <property type="molecule type" value="Genomic_DNA"/>
</dbReference>
<evidence type="ECO:0000256" key="3">
    <source>
        <dbReference type="ARBA" id="ARBA00022475"/>
    </source>
</evidence>
<dbReference type="PANTHER" id="PTHR42925">
    <property type="entry name" value="MULTIDRUG AND TOXIN EFFLUX PROTEIN MATE FAMILY"/>
    <property type="match status" value="1"/>
</dbReference>
<dbReference type="STRING" id="1886670.PTI45_02647"/>
<feature type="transmembrane region" description="Helical" evidence="7">
    <location>
        <begin position="393"/>
        <end position="413"/>
    </location>
</feature>
<dbReference type="InterPro" id="IPR002528">
    <property type="entry name" value="MATE_fam"/>
</dbReference>
<evidence type="ECO:0000256" key="5">
    <source>
        <dbReference type="ARBA" id="ARBA00022989"/>
    </source>
</evidence>
<keyword evidence="5 7" id="KW-1133">Transmembrane helix</keyword>
<keyword evidence="4 7" id="KW-0812">Transmembrane</keyword>
<sequence length="471" mass="52278">MSAMTSTNESNAVINKQFNLFRLTWPIFLEVFLFMLMGIVDTLMLSDVSDNAVAAVGTSNQVISIAILVLEVIGNGAAIVVAQYIGSRKVLEASRITAVAITLNLAVGLLLSGTFLLLGGYLMEKMHLQGEILALAKSYIAIVGGAIFLQALINTLAAVIRTYGFTKETMFVSVFMNVIHVVGNYLLIFGHWGLPQMGVQGAAISTIVSRLICAVIFFWLLYRVMEVRIQIKDYFRMTKKYIMQILKIGVPSAVEQVTYQLCQLVFVFYVTYLGSEAMASRQYANNISTFIYLFSIAIGMGTAIIVGRLVGANLKDQAYKRVWSSVKWAMAATLVMDILIIIFRVPLIGMFTDNPEIIRMASQVILLSFLLETGRTCNIVIINSLRASGDAKFPVYMGLISMVCMSLPLGYLFVFKMNLGLAGIWLAIAADEWVRAVIMYFRWKSRAWEKHSLIQHDEPESRENVPAVAPV</sequence>
<dbReference type="CDD" id="cd13134">
    <property type="entry name" value="MATE_like_8"/>
    <property type="match status" value="1"/>
</dbReference>
<proteinExistence type="predicted"/>
<evidence type="ECO:0000256" key="1">
    <source>
        <dbReference type="ARBA" id="ARBA00004651"/>
    </source>
</evidence>
<feature type="transmembrane region" description="Helical" evidence="7">
    <location>
        <begin position="245"/>
        <end position="270"/>
    </location>
</feature>
<evidence type="ECO:0000256" key="4">
    <source>
        <dbReference type="ARBA" id="ARBA00022692"/>
    </source>
</evidence>
<dbReference type="AlphaFoldDB" id="A0A1E3L2J1"/>
<dbReference type="InterPro" id="IPR047135">
    <property type="entry name" value="YsiQ"/>
</dbReference>
<feature type="transmembrane region" description="Helical" evidence="7">
    <location>
        <begin position="138"/>
        <end position="159"/>
    </location>
</feature>
<keyword evidence="6 7" id="KW-0472">Membrane</keyword>
<feature type="transmembrane region" description="Helical" evidence="7">
    <location>
        <begin position="20"/>
        <end position="40"/>
    </location>
</feature>
<dbReference type="GO" id="GO:0005886">
    <property type="term" value="C:plasma membrane"/>
    <property type="evidence" value="ECO:0007669"/>
    <property type="project" value="UniProtKB-SubCell"/>
</dbReference>
<feature type="transmembrane region" description="Helical" evidence="7">
    <location>
        <begin position="60"/>
        <end position="84"/>
    </location>
</feature>
<dbReference type="RefSeq" id="WP_069328051.1">
    <property type="nucleotide sequence ID" value="NZ_MDER01000044.1"/>
</dbReference>
<dbReference type="GO" id="GO:0042910">
    <property type="term" value="F:xenobiotic transmembrane transporter activity"/>
    <property type="evidence" value="ECO:0007669"/>
    <property type="project" value="InterPro"/>
</dbReference>
<dbReference type="PIRSF" id="PIRSF006603">
    <property type="entry name" value="DinF"/>
    <property type="match status" value="1"/>
</dbReference>
<accession>A0A1E3L2J1</accession>
<evidence type="ECO:0000256" key="2">
    <source>
        <dbReference type="ARBA" id="ARBA00022448"/>
    </source>
</evidence>
<comment type="caution">
    <text evidence="8">The sequence shown here is derived from an EMBL/GenBank/DDBJ whole genome shotgun (WGS) entry which is preliminary data.</text>
</comment>
<organism evidence="8 9">
    <name type="scientific">Paenibacillus nuruki</name>
    <dbReference type="NCBI Taxonomy" id="1886670"/>
    <lineage>
        <taxon>Bacteria</taxon>
        <taxon>Bacillati</taxon>
        <taxon>Bacillota</taxon>
        <taxon>Bacilli</taxon>
        <taxon>Bacillales</taxon>
        <taxon>Paenibacillaceae</taxon>
        <taxon>Paenibacillus</taxon>
    </lineage>
</organism>
<protein>
    <submittedName>
        <fullName evidence="8">Putative transporter YisQ</fullName>
    </submittedName>
</protein>
<feature type="transmembrane region" description="Helical" evidence="7">
    <location>
        <begin position="290"/>
        <end position="310"/>
    </location>
</feature>
<evidence type="ECO:0000313" key="9">
    <source>
        <dbReference type="Proteomes" id="UP000094578"/>
    </source>
</evidence>
<feature type="transmembrane region" description="Helical" evidence="7">
    <location>
        <begin position="96"/>
        <end position="118"/>
    </location>
</feature>
<dbReference type="GO" id="GO:0015297">
    <property type="term" value="F:antiporter activity"/>
    <property type="evidence" value="ECO:0007669"/>
    <property type="project" value="InterPro"/>
</dbReference>
<dbReference type="PATRIC" id="fig|1886670.3.peg.2691"/>
<dbReference type="InterPro" id="IPR048279">
    <property type="entry name" value="MdtK-like"/>
</dbReference>
<keyword evidence="2" id="KW-0813">Transport</keyword>
<keyword evidence="3" id="KW-1003">Cell membrane</keyword>
<keyword evidence="9" id="KW-1185">Reference proteome</keyword>
<feature type="transmembrane region" description="Helical" evidence="7">
    <location>
        <begin position="202"/>
        <end position="224"/>
    </location>
</feature>
<feature type="transmembrane region" description="Helical" evidence="7">
    <location>
        <begin position="171"/>
        <end position="190"/>
    </location>
</feature>
<evidence type="ECO:0000256" key="7">
    <source>
        <dbReference type="SAM" id="Phobius"/>
    </source>
</evidence>
<evidence type="ECO:0000256" key="6">
    <source>
        <dbReference type="ARBA" id="ARBA00023136"/>
    </source>
</evidence>
<name>A0A1E3L2J1_9BACL</name>
<dbReference type="NCBIfam" id="TIGR00797">
    <property type="entry name" value="matE"/>
    <property type="match status" value="1"/>
</dbReference>
<dbReference type="PANTHER" id="PTHR42925:SF1">
    <property type="entry name" value="VIRULENCE FACTOR MVIN"/>
    <property type="match status" value="1"/>
</dbReference>
<comment type="subcellular location">
    <subcellularLocation>
        <location evidence="1">Cell membrane</location>
        <topology evidence="1">Multi-pass membrane protein</topology>
    </subcellularLocation>
</comment>
<feature type="transmembrane region" description="Helical" evidence="7">
    <location>
        <begin position="331"/>
        <end position="351"/>
    </location>
</feature>
<dbReference type="Proteomes" id="UP000094578">
    <property type="component" value="Unassembled WGS sequence"/>
</dbReference>
<reference evidence="8 9" key="1">
    <citation type="submission" date="2016-08" db="EMBL/GenBank/DDBJ databases">
        <title>Genome sequencing of Paenibacillus sp. TI45-13ar, isolated from Korean traditional nuruk.</title>
        <authorList>
            <person name="Kim S.-J."/>
        </authorList>
    </citation>
    <scope>NUCLEOTIDE SEQUENCE [LARGE SCALE GENOMIC DNA]</scope>
    <source>
        <strain evidence="8 9">TI45-13ar</strain>
    </source>
</reference>
<dbReference type="Pfam" id="PF01554">
    <property type="entry name" value="MatE"/>
    <property type="match status" value="2"/>
</dbReference>